<dbReference type="PROSITE" id="PS51016">
    <property type="entry name" value="MYTH4"/>
    <property type="match status" value="1"/>
</dbReference>
<dbReference type="GeneID" id="25915904"/>
<dbReference type="RefSeq" id="XP_014145954.1">
    <property type="nucleotide sequence ID" value="XM_014290479.1"/>
</dbReference>
<dbReference type="Gene3D" id="1.25.40.530">
    <property type="entry name" value="MyTH4 domain"/>
    <property type="match status" value="1"/>
</dbReference>
<keyword evidence="3" id="KW-1185">Reference proteome</keyword>
<accession>A0A0L0F5Q4</accession>
<dbReference type="InterPro" id="IPR038185">
    <property type="entry name" value="MyTH4_dom_sf"/>
</dbReference>
<evidence type="ECO:0000259" key="1">
    <source>
        <dbReference type="PROSITE" id="PS51016"/>
    </source>
</evidence>
<dbReference type="GO" id="GO:0005856">
    <property type="term" value="C:cytoskeleton"/>
    <property type="evidence" value="ECO:0007669"/>
    <property type="project" value="InterPro"/>
</dbReference>
<feature type="non-terminal residue" evidence="2">
    <location>
        <position position="117"/>
    </location>
</feature>
<dbReference type="PANTHER" id="PTHR22692">
    <property type="entry name" value="MYOSIN VII, XV"/>
    <property type="match status" value="1"/>
</dbReference>
<protein>
    <recommendedName>
        <fullName evidence="1">MyTH4 domain-containing protein</fullName>
    </recommendedName>
</protein>
<dbReference type="SMART" id="SM00139">
    <property type="entry name" value="MyTH4"/>
    <property type="match status" value="1"/>
</dbReference>
<organism evidence="2 3">
    <name type="scientific">Sphaeroforma arctica JP610</name>
    <dbReference type="NCBI Taxonomy" id="667725"/>
    <lineage>
        <taxon>Eukaryota</taxon>
        <taxon>Ichthyosporea</taxon>
        <taxon>Ichthyophonida</taxon>
        <taxon>Sphaeroforma</taxon>
    </lineage>
</organism>
<dbReference type="STRING" id="667725.A0A0L0F5Q4"/>
<evidence type="ECO:0000313" key="3">
    <source>
        <dbReference type="Proteomes" id="UP000054560"/>
    </source>
</evidence>
<proteinExistence type="predicted"/>
<reference evidence="2 3" key="1">
    <citation type="submission" date="2011-02" db="EMBL/GenBank/DDBJ databases">
        <title>The Genome Sequence of Sphaeroforma arctica JP610.</title>
        <authorList>
            <consortium name="The Broad Institute Genome Sequencing Platform"/>
            <person name="Russ C."/>
            <person name="Cuomo C."/>
            <person name="Young S.K."/>
            <person name="Zeng Q."/>
            <person name="Gargeya S."/>
            <person name="Alvarado L."/>
            <person name="Berlin A."/>
            <person name="Chapman S.B."/>
            <person name="Chen Z."/>
            <person name="Freedman E."/>
            <person name="Gellesch M."/>
            <person name="Goldberg J."/>
            <person name="Griggs A."/>
            <person name="Gujja S."/>
            <person name="Heilman E."/>
            <person name="Heiman D."/>
            <person name="Howarth C."/>
            <person name="Mehta T."/>
            <person name="Neiman D."/>
            <person name="Pearson M."/>
            <person name="Roberts A."/>
            <person name="Saif S."/>
            <person name="Shea T."/>
            <person name="Shenoy N."/>
            <person name="Sisk P."/>
            <person name="Stolte C."/>
            <person name="Sykes S."/>
            <person name="White J."/>
            <person name="Yandava C."/>
            <person name="Burger G."/>
            <person name="Gray M.W."/>
            <person name="Holland P.W.H."/>
            <person name="King N."/>
            <person name="Lang F.B.F."/>
            <person name="Roger A.J."/>
            <person name="Ruiz-Trillo I."/>
            <person name="Haas B."/>
            <person name="Nusbaum C."/>
            <person name="Birren B."/>
        </authorList>
    </citation>
    <scope>NUCLEOTIDE SEQUENCE [LARGE SCALE GENOMIC DNA]</scope>
    <source>
        <strain evidence="2 3">JP610</strain>
    </source>
</reference>
<dbReference type="PANTHER" id="PTHR22692:SF33">
    <property type="entry name" value="MYOSIN"/>
    <property type="match status" value="1"/>
</dbReference>
<dbReference type="AlphaFoldDB" id="A0A0L0F5Q4"/>
<evidence type="ECO:0000313" key="2">
    <source>
        <dbReference type="EMBL" id="KNC72052.1"/>
    </source>
</evidence>
<dbReference type="OrthoDB" id="6108017at2759"/>
<dbReference type="InterPro" id="IPR051567">
    <property type="entry name" value="Unconventional_Myosin_ATPase"/>
</dbReference>
<sequence>MFGTQMFQLCEYGFVRSPKEFAKAYGRMVGSGKKEDLQRGMLEYQKGPIPTSLLRLEPKLEKIAVGNFKRLLRFMSDRPREEVMRDGQLIIDGAMNNVGLRDEVYCQVIKQLIKNYD</sequence>
<dbReference type="EMBL" id="KQ247652">
    <property type="protein sequence ID" value="KNC72052.1"/>
    <property type="molecule type" value="Genomic_DNA"/>
</dbReference>
<feature type="domain" description="MyTH4" evidence="1">
    <location>
        <begin position="44"/>
        <end position="117"/>
    </location>
</feature>
<dbReference type="InterPro" id="IPR000857">
    <property type="entry name" value="MyTH4_dom"/>
</dbReference>
<name>A0A0L0F5Q4_9EUKA</name>
<gene>
    <name evidence="2" type="ORF">SARC_15400</name>
</gene>
<dbReference type="Proteomes" id="UP000054560">
    <property type="component" value="Unassembled WGS sequence"/>
</dbReference>